<feature type="binding site" evidence="9">
    <location>
        <position position="15"/>
    </location>
    <ligand>
        <name>Zn(2+)</name>
        <dbReference type="ChEBI" id="CHEBI:29105"/>
    </ligand>
</feature>
<accession>A0A836F5T2</accession>
<dbReference type="GO" id="GO:0000981">
    <property type="term" value="F:DNA-binding transcription factor activity, RNA polymerase II-specific"/>
    <property type="evidence" value="ECO:0007669"/>
    <property type="project" value="TreeGrafter"/>
</dbReference>
<keyword evidence="6" id="KW-0804">Transcription</keyword>
<dbReference type="InterPro" id="IPR012934">
    <property type="entry name" value="Znf_AD"/>
</dbReference>
<feature type="non-terminal residue" evidence="13">
    <location>
        <position position="1"/>
    </location>
</feature>
<dbReference type="Gene3D" id="3.40.1800.20">
    <property type="match status" value="1"/>
</dbReference>
<evidence type="ECO:0000256" key="2">
    <source>
        <dbReference type="ARBA" id="ARBA00022723"/>
    </source>
</evidence>
<sequence>MFDVPQKFYELCRLCLSLDGVKYSIFKEAGTQQNFAEKISACLSITSMRGRGESDGRKRRRLRLLIWVACYHVKDDDSLPPIICQQCVCKLDMLDNFREISQKSDVLLKQYLDYTKQQSSHDELKESFSTAKVAGESPLQSFLELNRMLFNEEPNSEPASINQNIIPQTQTHHLELQNSDMQEHNIKCEPDDDNSSNSSDPERLEIEDRDEQEIEGEANGYDMTVSKRIRVESNYDGSESNTANCSPVNRMDTPESNCSDGHIDQETTKLWQALANNRSLEITRTNGDKLNNGFTGEATTLLRSLINNRQIGITTIDSDKMSSQIRFYRDTQGTATERMLADFPVLGNRTNIGSLENKSVQSASIDSNPSSPASIGRKEMATTTKGRRKQSYPSKAPASPDIIASYQHDHSNEEQAHDFTTWSSKIKNKMDDQKQFDQQSGNVAKKVDMSCTNCGTMTTTIWRRNMKGEMVCNACGLYYKLHGVNRPVTMRRDTIHTRRRRPKGEKSTRHRKKGDTVLASPSIREQMDAESADMLNALRQQIHPQLMMHAALTPTRIPGGHPPPSVAYSLPLSSYMIHPHMKTEERVQRHLSVDEDADEGDEENVSDVPLNLVATSLSEETH</sequence>
<evidence type="ECO:0000256" key="5">
    <source>
        <dbReference type="ARBA" id="ARBA00023015"/>
    </source>
</evidence>
<feature type="binding site" evidence="9">
    <location>
        <position position="87"/>
    </location>
    <ligand>
        <name>Zn(2+)</name>
        <dbReference type="ChEBI" id="CHEBI:29105"/>
    </ligand>
</feature>
<dbReference type="CDD" id="cd00202">
    <property type="entry name" value="ZnF_GATA"/>
    <property type="match status" value="1"/>
</dbReference>
<dbReference type="InterPro" id="IPR039355">
    <property type="entry name" value="Transcription_factor_GATA"/>
</dbReference>
<evidence type="ECO:0000313" key="13">
    <source>
        <dbReference type="EMBL" id="KAG5318399.1"/>
    </source>
</evidence>
<comment type="caution">
    <text evidence="13">The sequence shown here is derived from an EMBL/GenBank/DDBJ whole genome shotgun (WGS) entry which is preliminary data.</text>
</comment>
<dbReference type="SMART" id="SM00401">
    <property type="entry name" value="ZnF_GATA"/>
    <property type="match status" value="1"/>
</dbReference>
<dbReference type="Pfam" id="PF00320">
    <property type="entry name" value="GATA"/>
    <property type="match status" value="1"/>
</dbReference>
<dbReference type="GO" id="GO:0000978">
    <property type="term" value="F:RNA polymerase II cis-regulatory region sequence-specific DNA binding"/>
    <property type="evidence" value="ECO:0007669"/>
    <property type="project" value="TreeGrafter"/>
</dbReference>
<dbReference type="AlphaFoldDB" id="A0A836F5T2"/>
<name>A0A836F5T2_9HYME</name>
<keyword evidence="5" id="KW-0805">Transcription regulation</keyword>
<feature type="region of interest" description="Disordered" evidence="10">
    <location>
        <begin position="185"/>
        <end position="225"/>
    </location>
</feature>
<dbReference type="Proteomes" id="UP000668214">
    <property type="component" value="Unassembled WGS sequence"/>
</dbReference>
<evidence type="ECO:0000256" key="9">
    <source>
        <dbReference type="PROSITE-ProRule" id="PRU01263"/>
    </source>
</evidence>
<comment type="subcellular location">
    <subcellularLocation>
        <location evidence="1">Nucleus</location>
    </subcellularLocation>
</comment>
<dbReference type="GO" id="GO:0008270">
    <property type="term" value="F:zinc ion binding"/>
    <property type="evidence" value="ECO:0007669"/>
    <property type="project" value="UniProtKB-UniRule"/>
</dbReference>
<dbReference type="PANTHER" id="PTHR10071">
    <property type="entry name" value="TRANSCRIPTION FACTOR GATA FAMILY MEMBER"/>
    <property type="match status" value="1"/>
</dbReference>
<feature type="compositionally biased region" description="Polar residues" evidence="10">
    <location>
        <begin position="357"/>
        <end position="373"/>
    </location>
</feature>
<dbReference type="GO" id="GO:0045944">
    <property type="term" value="P:positive regulation of transcription by RNA polymerase II"/>
    <property type="evidence" value="ECO:0007669"/>
    <property type="project" value="TreeGrafter"/>
</dbReference>
<dbReference type="Gene3D" id="3.30.50.10">
    <property type="entry name" value="Erythroid Transcription Factor GATA-1, subunit A"/>
    <property type="match status" value="1"/>
</dbReference>
<dbReference type="GO" id="GO:0045165">
    <property type="term" value="P:cell fate commitment"/>
    <property type="evidence" value="ECO:0007669"/>
    <property type="project" value="TreeGrafter"/>
</dbReference>
<dbReference type="GO" id="GO:0000122">
    <property type="term" value="P:negative regulation of transcription by RNA polymerase II"/>
    <property type="evidence" value="ECO:0007669"/>
    <property type="project" value="TreeGrafter"/>
</dbReference>
<dbReference type="PROSITE" id="PS51915">
    <property type="entry name" value="ZAD"/>
    <property type="match status" value="1"/>
</dbReference>
<gene>
    <name evidence="13" type="primary">Pnr_2</name>
    <name evidence="13" type="ORF">G6Z78_0012553</name>
</gene>
<keyword evidence="3 8" id="KW-0863">Zinc-finger</keyword>
<evidence type="ECO:0000256" key="4">
    <source>
        <dbReference type="ARBA" id="ARBA00022833"/>
    </source>
</evidence>
<evidence type="ECO:0000259" key="12">
    <source>
        <dbReference type="PROSITE" id="PS51915"/>
    </source>
</evidence>
<feature type="region of interest" description="Disordered" evidence="10">
    <location>
        <begin position="357"/>
        <end position="400"/>
    </location>
</feature>
<dbReference type="EMBL" id="JAANIA010001932">
    <property type="protein sequence ID" value="KAG5318399.1"/>
    <property type="molecule type" value="Genomic_DNA"/>
</dbReference>
<evidence type="ECO:0000256" key="3">
    <source>
        <dbReference type="ARBA" id="ARBA00022771"/>
    </source>
</evidence>
<evidence type="ECO:0000259" key="11">
    <source>
        <dbReference type="PROSITE" id="PS50114"/>
    </source>
</evidence>
<dbReference type="InterPro" id="IPR013088">
    <property type="entry name" value="Znf_NHR/GATA"/>
</dbReference>
<dbReference type="PROSITE" id="PS50114">
    <property type="entry name" value="GATA_ZN_FINGER_2"/>
    <property type="match status" value="1"/>
</dbReference>
<feature type="compositionally biased region" description="Basic residues" evidence="10">
    <location>
        <begin position="497"/>
        <end position="513"/>
    </location>
</feature>
<dbReference type="PRINTS" id="PR00619">
    <property type="entry name" value="GATAZNFINGER"/>
</dbReference>
<keyword evidence="14" id="KW-1185">Reference proteome</keyword>
<dbReference type="FunFam" id="3.30.50.10:FF:000002">
    <property type="entry name" value="Gata transcription factor gatad"/>
    <property type="match status" value="1"/>
</dbReference>
<keyword evidence="4 9" id="KW-0862">Zinc</keyword>
<evidence type="ECO:0000256" key="1">
    <source>
        <dbReference type="ARBA" id="ARBA00004123"/>
    </source>
</evidence>
<dbReference type="PANTHER" id="PTHR10071:SF337">
    <property type="entry name" value="GATA-BINDING FACTOR A"/>
    <property type="match status" value="1"/>
</dbReference>
<protein>
    <submittedName>
        <fullName evidence="13">PNR factor</fullName>
    </submittedName>
</protein>
<evidence type="ECO:0000313" key="14">
    <source>
        <dbReference type="Proteomes" id="UP000668214"/>
    </source>
</evidence>
<proteinExistence type="predicted"/>
<dbReference type="PROSITE" id="PS00344">
    <property type="entry name" value="GATA_ZN_FINGER_1"/>
    <property type="match status" value="1"/>
</dbReference>
<feature type="domain" description="GATA-type" evidence="11">
    <location>
        <begin position="445"/>
        <end position="498"/>
    </location>
</feature>
<feature type="binding site" evidence="9">
    <location>
        <position position="84"/>
    </location>
    <ligand>
        <name>Zn(2+)</name>
        <dbReference type="ChEBI" id="CHEBI:29105"/>
    </ligand>
</feature>
<evidence type="ECO:0000256" key="6">
    <source>
        <dbReference type="ARBA" id="ARBA00023163"/>
    </source>
</evidence>
<evidence type="ECO:0000256" key="7">
    <source>
        <dbReference type="ARBA" id="ARBA00023242"/>
    </source>
</evidence>
<dbReference type="GO" id="GO:0005634">
    <property type="term" value="C:nucleus"/>
    <property type="evidence" value="ECO:0007669"/>
    <property type="project" value="UniProtKB-SubCell"/>
</dbReference>
<feature type="non-terminal residue" evidence="13">
    <location>
        <position position="622"/>
    </location>
</feature>
<feature type="binding site" evidence="9">
    <location>
        <position position="12"/>
    </location>
    <ligand>
        <name>Zn(2+)</name>
        <dbReference type="ChEBI" id="CHEBI:29105"/>
    </ligand>
</feature>
<feature type="domain" description="ZAD" evidence="12">
    <location>
        <begin position="10"/>
        <end position="111"/>
    </location>
</feature>
<dbReference type="Pfam" id="PF07776">
    <property type="entry name" value="zf-AD"/>
    <property type="match status" value="1"/>
</dbReference>
<evidence type="ECO:0000256" key="10">
    <source>
        <dbReference type="SAM" id="MobiDB-lite"/>
    </source>
</evidence>
<dbReference type="SMART" id="SM00868">
    <property type="entry name" value="zf-AD"/>
    <property type="match status" value="1"/>
</dbReference>
<feature type="compositionally biased region" description="Acidic residues" evidence="10">
    <location>
        <begin position="594"/>
        <end position="605"/>
    </location>
</feature>
<evidence type="ECO:0000256" key="8">
    <source>
        <dbReference type="PROSITE-ProRule" id="PRU00094"/>
    </source>
</evidence>
<feature type="region of interest" description="Disordered" evidence="10">
    <location>
        <begin position="494"/>
        <end position="516"/>
    </location>
</feature>
<dbReference type="InterPro" id="IPR000679">
    <property type="entry name" value="Znf_GATA"/>
</dbReference>
<dbReference type="SUPFAM" id="SSF57716">
    <property type="entry name" value="Glucocorticoid receptor-like (DNA-binding domain)"/>
    <property type="match status" value="1"/>
</dbReference>
<feature type="compositionally biased region" description="Acidic residues" evidence="10">
    <location>
        <begin position="207"/>
        <end position="216"/>
    </location>
</feature>
<organism evidence="13 14">
    <name type="scientific">Pseudoatta argentina</name>
    <dbReference type="NCBI Taxonomy" id="621737"/>
    <lineage>
        <taxon>Eukaryota</taxon>
        <taxon>Metazoa</taxon>
        <taxon>Ecdysozoa</taxon>
        <taxon>Arthropoda</taxon>
        <taxon>Hexapoda</taxon>
        <taxon>Insecta</taxon>
        <taxon>Pterygota</taxon>
        <taxon>Neoptera</taxon>
        <taxon>Endopterygota</taxon>
        <taxon>Hymenoptera</taxon>
        <taxon>Apocrita</taxon>
        <taxon>Aculeata</taxon>
        <taxon>Formicoidea</taxon>
        <taxon>Formicidae</taxon>
        <taxon>Myrmicinae</taxon>
        <taxon>Pseudoatta</taxon>
    </lineage>
</organism>
<keyword evidence="2 9" id="KW-0479">Metal-binding</keyword>
<keyword evidence="7" id="KW-0539">Nucleus</keyword>
<reference evidence="13" key="1">
    <citation type="submission" date="2020-02" db="EMBL/GenBank/DDBJ databases">
        <title>Relaxed selection underlies rapid genomic changes in the transitions from sociality to social parasitism in ants.</title>
        <authorList>
            <person name="Bi X."/>
        </authorList>
    </citation>
    <scope>NUCLEOTIDE SEQUENCE</scope>
    <source>
        <strain evidence="13">BGI-DK2014c</strain>
        <tissue evidence="13">Whole body</tissue>
    </source>
</reference>
<feature type="region of interest" description="Disordered" evidence="10">
    <location>
        <begin position="586"/>
        <end position="608"/>
    </location>
</feature>